<dbReference type="RefSeq" id="WP_285666909.1">
    <property type="nucleotide sequence ID" value="NZ_BSTX01000006.1"/>
</dbReference>
<comment type="caution">
    <text evidence="2">The sequence shown here is derived from an EMBL/GenBank/DDBJ whole genome shotgun (WGS) entry which is preliminary data.</text>
</comment>
<evidence type="ECO:0000313" key="3">
    <source>
        <dbReference type="Proteomes" id="UP001165079"/>
    </source>
</evidence>
<sequence>MSTLRFVPGMRRFRRGEALIQFGVHEHRAKILVLPDPKLFPALTVFDTGRDPKGFRSEAKRHGADPEKAEAFLTVLQEEGILVDTRTLTTPGGPLTTECRALALRGTTTNAGHLMRTRAQATIDIEGQGQLVTTLLTELTGSGLTRTRTTATGARTQAQARSKQARPRPSLSILVDVTRPAGLISYGYRRRGVPYLVVTRMDGIVRIGPLVTPTTPDGACGNCVELRRRDRGGTGTIPPTFGEDTSTTSTRNEDGNRNGNGNEEELLERAVRSMAVGILTAHILTHIDGGRSPLIGATIDITPTGITQPETWTPHPDCGCQT</sequence>
<dbReference type="AlphaFoldDB" id="A0A9W6STA5"/>
<reference evidence="2" key="1">
    <citation type="submission" date="2023-03" db="EMBL/GenBank/DDBJ databases">
        <title>Actinorhabdospora filicis NBRC 111898.</title>
        <authorList>
            <person name="Ichikawa N."/>
            <person name="Sato H."/>
            <person name="Tonouchi N."/>
        </authorList>
    </citation>
    <scope>NUCLEOTIDE SEQUENCE</scope>
    <source>
        <strain evidence="2">NBRC 111898</strain>
    </source>
</reference>
<evidence type="ECO:0000256" key="1">
    <source>
        <dbReference type="SAM" id="MobiDB-lite"/>
    </source>
</evidence>
<dbReference type="EMBL" id="BSTX01000006">
    <property type="protein sequence ID" value="GLZ81437.1"/>
    <property type="molecule type" value="Genomic_DNA"/>
</dbReference>
<protein>
    <recommendedName>
        <fullName evidence="4">Bacteriocin biosynthesis cyclodehydratase domain-containing protein</fullName>
    </recommendedName>
</protein>
<organism evidence="2 3">
    <name type="scientific">Actinorhabdospora filicis</name>
    <dbReference type="NCBI Taxonomy" id="1785913"/>
    <lineage>
        <taxon>Bacteria</taxon>
        <taxon>Bacillati</taxon>
        <taxon>Actinomycetota</taxon>
        <taxon>Actinomycetes</taxon>
        <taxon>Micromonosporales</taxon>
        <taxon>Micromonosporaceae</taxon>
        <taxon>Actinorhabdospora</taxon>
    </lineage>
</organism>
<name>A0A9W6STA5_9ACTN</name>
<dbReference type="Gene3D" id="3.40.50.720">
    <property type="entry name" value="NAD(P)-binding Rossmann-like Domain"/>
    <property type="match status" value="1"/>
</dbReference>
<keyword evidence="3" id="KW-1185">Reference proteome</keyword>
<evidence type="ECO:0000313" key="2">
    <source>
        <dbReference type="EMBL" id="GLZ81437.1"/>
    </source>
</evidence>
<dbReference type="Proteomes" id="UP001165079">
    <property type="component" value="Unassembled WGS sequence"/>
</dbReference>
<accession>A0A9W6STA5</accession>
<gene>
    <name evidence="2" type="ORF">Afil01_62440</name>
</gene>
<evidence type="ECO:0008006" key="4">
    <source>
        <dbReference type="Google" id="ProtNLM"/>
    </source>
</evidence>
<feature type="region of interest" description="Disordered" evidence="1">
    <location>
        <begin position="229"/>
        <end position="262"/>
    </location>
</feature>
<proteinExistence type="predicted"/>